<reference evidence="6 7" key="1">
    <citation type="submission" date="2019-10" db="EMBL/GenBank/DDBJ databases">
        <authorList>
            <person name="Palmer J.M."/>
        </authorList>
    </citation>
    <scope>NUCLEOTIDE SEQUENCE [LARGE SCALE GENOMIC DNA]</scope>
    <source>
        <strain evidence="6 7">TWF730</strain>
    </source>
</reference>
<keyword evidence="4" id="KW-1133">Transmembrane helix</keyword>
<comment type="caution">
    <text evidence="6">The sequence shown here is derived from an EMBL/GenBank/DDBJ whole genome shotgun (WGS) entry which is preliminary data.</text>
</comment>
<dbReference type="AlphaFoldDB" id="A0AAV9ULU0"/>
<keyword evidence="2" id="KW-0812">Transmembrane</keyword>
<keyword evidence="5" id="KW-0472">Membrane</keyword>
<dbReference type="GO" id="GO:0016020">
    <property type="term" value="C:membrane"/>
    <property type="evidence" value="ECO:0007669"/>
    <property type="project" value="UniProtKB-SubCell"/>
</dbReference>
<dbReference type="EMBL" id="JAVHNS010000010">
    <property type="protein sequence ID" value="KAK6341850.1"/>
    <property type="molecule type" value="Genomic_DNA"/>
</dbReference>
<evidence type="ECO:0000256" key="2">
    <source>
        <dbReference type="ARBA" id="ARBA00022692"/>
    </source>
</evidence>
<organism evidence="6 7">
    <name type="scientific">Orbilia blumenaviensis</name>
    <dbReference type="NCBI Taxonomy" id="1796055"/>
    <lineage>
        <taxon>Eukaryota</taxon>
        <taxon>Fungi</taxon>
        <taxon>Dikarya</taxon>
        <taxon>Ascomycota</taxon>
        <taxon>Pezizomycotina</taxon>
        <taxon>Orbiliomycetes</taxon>
        <taxon>Orbiliales</taxon>
        <taxon>Orbiliaceae</taxon>
        <taxon>Orbilia</taxon>
    </lineage>
</organism>
<keyword evidence="3" id="KW-0999">Mitochondrion inner membrane</keyword>
<name>A0AAV9ULU0_9PEZI</name>
<keyword evidence="3" id="KW-0496">Mitochondrion</keyword>
<dbReference type="Gene3D" id="1.50.40.10">
    <property type="entry name" value="Mitochondrial carrier domain"/>
    <property type="match status" value="1"/>
</dbReference>
<dbReference type="SUPFAM" id="SSF103506">
    <property type="entry name" value="Mitochondrial carrier"/>
    <property type="match status" value="1"/>
</dbReference>
<protein>
    <submittedName>
        <fullName evidence="6">Uncharacterized protein</fullName>
    </submittedName>
</protein>
<evidence type="ECO:0000256" key="5">
    <source>
        <dbReference type="ARBA" id="ARBA00023136"/>
    </source>
</evidence>
<sequence length="86" mass="9202">MSESESSQISSTTPLRLRSYNIIKDAERANHVPQNPAVSFVNGAIVGLVTTLPTLPFGTMKTRSQCVKAATAREAFQGIPRDGGIL</sequence>
<dbReference type="Proteomes" id="UP001373714">
    <property type="component" value="Unassembled WGS sequence"/>
</dbReference>
<evidence type="ECO:0000313" key="6">
    <source>
        <dbReference type="EMBL" id="KAK6341850.1"/>
    </source>
</evidence>
<comment type="subcellular location">
    <subcellularLocation>
        <location evidence="1">Membrane</location>
    </subcellularLocation>
</comment>
<keyword evidence="7" id="KW-1185">Reference proteome</keyword>
<accession>A0AAV9ULU0</accession>
<dbReference type="InterPro" id="IPR023395">
    <property type="entry name" value="MCP_dom_sf"/>
</dbReference>
<evidence type="ECO:0000256" key="3">
    <source>
        <dbReference type="ARBA" id="ARBA00022792"/>
    </source>
</evidence>
<evidence type="ECO:0000313" key="7">
    <source>
        <dbReference type="Proteomes" id="UP001373714"/>
    </source>
</evidence>
<evidence type="ECO:0000256" key="1">
    <source>
        <dbReference type="ARBA" id="ARBA00004370"/>
    </source>
</evidence>
<evidence type="ECO:0000256" key="4">
    <source>
        <dbReference type="ARBA" id="ARBA00022989"/>
    </source>
</evidence>
<proteinExistence type="predicted"/>
<gene>
    <name evidence="6" type="ORF">TWF730_001337</name>
</gene>